<proteinExistence type="predicted"/>
<organism evidence="2">
    <name type="scientific">Sediminibacterium sp. KACHI17</name>
    <dbReference type="NCBI Taxonomy" id="1751071"/>
    <lineage>
        <taxon>Bacteria</taxon>
        <taxon>Pseudomonadati</taxon>
        <taxon>Bacteroidota</taxon>
        <taxon>Chitinophagia</taxon>
        <taxon>Chitinophagales</taxon>
        <taxon>Chitinophagaceae</taxon>
        <taxon>Sediminibacterium</taxon>
    </lineage>
</organism>
<dbReference type="Gene3D" id="3.40.50.150">
    <property type="entry name" value="Vaccinia Virus protein VP39"/>
    <property type="match status" value="1"/>
</dbReference>
<name>A0AAT9GFU2_9BACT</name>
<evidence type="ECO:0000259" key="1">
    <source>
        <dbReference type="Pfam" id="PF05050"/>
    </source>
</evidence>
<gene>
    <name evidence="2" type="ORF">KACHI17_03930</name>
</gene>
<sequence length="302" mass="34196">MRKLIRSILNVFGYDVIKVNVHSEKKKKKIKKVLVGNYILEMPGNNPQISTYKYDPGANRQLGRLSACIANKYPSLSVLDIGANVGDTIAIIKSAIELPVIGIEGDDFAFEFLKKNTMSLKNVTLIKTFLGEKIESKRVAMEKTGWNTTLIPNEDQGEVVHFKTLDEVLGEEHLLNRTLKLLKIDCEGFDTIIIRGSAKLIREKRPVIYFEYNTTNMQAIGEEGLSTLLTLGEVGYKNVILFDNKGRYLLTVPIDQVNILEDLHRYAKEGDSCIAYYDVCLFHEDDKDLANQFIESENQLRS</sequence>
<feature type="domain" description="Methyltransferase FkbM" evidence="1">
    <location>
        <begin position="80"/>
        <end position="237"/>
    </location>
</feature>
<dbReference type="PANTHER" id="PTHR34203">
    <property type="entry name" value="METHYLTRANSFERASE, FKBM FAMILY PROTEIN"/>
    <property type="match status" value="1"/>
</dbReference>
<evidence type="ECO:0000313" key="2">
    <source>
        <dbReference type="EMBL" id="BFG69512.1"/>
    </source>
</evidence>
<accession>A0AAT9GFU2</accession>
<dbReference type="RefSeq" id="WP_353549833.1">
    <property type="nucleotide sequence ID" value="NZ_AP029612.1"/>
</dbReference>
<dbReference type="AlphaFoldDB" id="A0AAT9GFU2"/>
<dbReference type="InterPro" id="IPR029063">
    <property type="entry name" value="SAM-dependent_MTases_sf"/>
</dbReference>
<protein>
    <recommendedName>
        <fullName evidence="1">Methyltransferase FkbM domain-containing protein</fullName>
    </recommendedName>
</protein>
<dbReference type="EMBL" id="AP029612">
    <property type="protein sequence ID" value="BFG69512.1"/>
    <property type="molecule type" value="Genomic_DNA"/>
</dbReference>
<dbReference type="NCBIfam" id="TIGR01444">
    <property type="entry name" value="fkbM_fam"/>
    <property type="match status" value="1"/>
</dbReference>
<dbReference type="PANTHER" id="PTHR34203:SF15">
    <property type="entry name" value="SLL1173 PROTEIN"/>
    <property type="match status" value="1"/>
</dbReference>
<dbReference type="SUPFAM" id="SSF53335">
    <property type="entry name" value="S-adenosyl-L-methionine-dependent methyltransferases"/>
    <property type="match status" value="1"/>
</dbReference>
<reference evidence="2" key="1">
    <citation type="submission" date="2024-02" db="EMBL/GenBank/DDBJ databases">
        <title>Sediminibacterium planktonica sp. nov. and Sediminibacterium longus sp. nov., isolated from surface lake and river water.</title>
        <authorList>
            <person name="Watanabe K."/>
            <person name="Takemine S."/>
            <person name="Ishii Y."/>
            <person name="Ogata Y."/>
            <person name="Shindo C."/>
            <person name="Suda W."/>
        </authorList>
    </citation>
    <scope>NUCLEOTIDE SEQUENCE</scope>
    <source>
        <strain evidence="2">KACHI17</strain>
    </source>
</reference>
<dbReference type="InterPro" id="IPR006342">
    <property type="entry name" value="FkbM_mtfrase"/>
</dbReference>
<dbReference type="Pfam" id="PF05050">
    <property type="entry name" value="Methyltransf_21"/>
    <property type="match status" value="1"/>
</dbReference>
<dbReference type="InterPro" id="IPR052514">
    <property type="entry name" value="SAM-dependent_MTase"/>
</dbReference>